<dbReference type="InterPro" id="IPR014807">
    <property type="entry name" value="Coa1"/>
</dbReference>
<gene>
    <name evidence="1" type="ORF">EB796_017102</name>
</gene>
<evidence type="ECO:0000313" key="2">
    <source>
        <dbReference type="Proteomes" id="UP000593567"/>
    </source>
</evidence>
<keyword evidence="2" id="KW-1185">Reference proteome</keyword>
<proteinExistence type="predicted"/>
<dbReference type="GO" id="GO:0032981">
    <property type="term" value="P:mitochondrial respiratory chain complex I assembly"/>
    <property type="evidence" value="ECO:0007669"/>
    <property type="project" value="TreeGrafter"/>
</dbReference>
<accession>A0A7J7JEW7</accession>
<dbReference type="AlphaFoldDB" id="A0A7J7JEW7"/>
<dbReference type="PANTHER" id="PTHR47148">
    <property type="entry name" value="CYTOCHROME C OXIDASE ASSEMBLY FACTOR 1 HOMOLOG"/>
    <property type="match status" value="1"/>
</dbReference>
<evidence type="ECO:0000313" key="1">
    <source>
        <dbReference type="EMBL" id="KAF6024587.1"/>
    </source>
</evidence>
<sequence>MYQSFKKLIAANAVWKFCAAGALVPLSAALYNEKVQVDLKKQPYYMDSMKLISGYPVLEEYLGKSYSIKRISRGASSNTRIGKEFASLDIPVQGPKDRGVIHIQASRHLNGWVVDQMDIKLRNAQKEWTFYRNQKLGDE</sequence>
<dbReference type="Pfam" id="PF08695">
    <property type="entry name" value="Coa1"/>
    <property type="match status" value="1"/>
</dbReference>
<dbReference type="PANTHER" id="PTHR47148:SF1">
    <property type="entry name" value="CYTOCHROME C OXIDASE ASSEMBLY FACTOR 1 HOMOLOG"/>
    <property type="match status" value="1"/>
</dbReference>
<protein>
    <submittedName>
        <fullName evidence="1">COA1</fullName>
    </submittedName>
</protein>
<dbReference type="Proteomes" id="UP000593567">
    <property type="component" value="Unassembled WGS sequence"/>
</dbReference>
<dbReference type="GO" id="GO:0005743">
    <property type="term" value="C:mitochondrial inner membrane"/>
    <property type="evidence" value="ECO:0007669"/>
    <property type="project" value="TreeGrafter"/>
</dbReference>
<dbReference type="GO" id="GO:0033617">
    <property type="term" value="P:mitochondrial respiratory chain complex IV assembly"/>
    <property type="evidence" value="ECO:0007669"/>
    <property type="project" value="TreeGrafter"/>
</dbReference>
<reference evidence="1" key="1">
    <citation type="submission" date="2020-06" db="EMBL/GenBank/DDBJ databases">
        <title>Draft genome of Bugula neritina, a colonial animal packing powerful symbionts and potential medicines.</title>
        <authorList>
            <person name="Rayko M."/>
        </authorList>
    </citation>
    <scope>NUCLEOTIDE SEQUENCE [LARGE SCALE GENOMIC DNA]</scope>
    <source>
        <strain evidence="1">Kwan_BN1</strain>
    </source>
</reference>
<organism evidence="1 2">
    <name type="scientific">Bugula neritina</name>
    <name type="common">Brown bryozoan</name>
    <name type="synonym">Sertularia neritina</name>
    <dbReference type="NCBI Taxonomy" id="10212"/>
    <lineage>
        <taxon>Eukaryota</taxon>
        <taxon>Metazoa</taxon>
        <taxon>Spiralia</taxon>
        <taxon>Lophotrochozoa</taxon>
        <taxon>Bryozoa</taxon>
        <taxon>Gymnolaemata</taxon>
        <taxon>Cheilostomatida</taxon>
        <taxon>Flustrina</taxon>
        <taxon>Buguloidea</taxon>
        <taxon>Bugulidae</taxon>
        <taxon>Bugula</taxon>
    </lineage>
</organism>
<dbReference type="OrthoDB" id="10037790at2759"/>
<comment type="caution">
    <text evidence="1">The sequence shown here is derived from an EMBL/GenBank/DDBJ whole genome shotgun (WGS) entry which is preliminary data.</text>
</comment>
<name>A0A7J7JEW7_BUGNE</name>
<dbReference type="EMBL" id="VXIV02002558">
    <property type="protein sequence ID" value="KAF6024587.1"/>
    <property type="molecule type" value="Genomic_DNA"/>
</dbReference>